<feature type="non-terminal residue" evidence="2">
    <location>
        <position position="96"/>
    </location>
</feature>
<dbReference type="AlphaFoldDB" id="A0A820N1T6"/>
<organism evidence="2 3">
    <name type="scientific">Rotaria sordida</name>
    <dbReference type="NCBI Taxonomy" id="392033"/>
    <lineage>
        <taxon>Eukaryota</taxon>
        <taxon>Metazoa</taxon>
        <taxon>Spiralia</taxon>
        <taxon>Gnathifera</taxon>
        <taxon>Rotifera</taxon>
        <taxon>Eurotatoria</taxon>
        <taxon>Bdelloidea</taxon>
        <taxon>Philodinida</taxon>
        <taxon>Philodinidae</taxon>
        <taxon>Rotaria</taxon>
    </lineage>
</organism>
<sequence length="96" mass="11097">VQQGDKYHRVLIKRRENDTRASVKLIDRGDEVIVDISELLQIEKNISSIPIFAQPFRLRGYDELQNSANLTPTLKKLILNQRVHITQINPMTINGF</sequence>
<name>A0A820N1T6_9BILA</name>
<evidence type="ECO:0000313" key="2">
    <source>
        <dbReference type="EMBL" id="CAF4382159.1"/>
    </source>
</evidence>
<dbReference type="SUPFAM" id="SSF63748">
    <property type="entry name" value="Tudor/PWWP/MBT"/>
    <property type="match status" value="1"/>
</dbReference>
<evidence type="ECO:0000259" key="1">
    <source>
        <dbReference type="Pfam" id="PF00567"/>
    </source>
</evidence>
<dbReference type="Proteomes" id="UP000663874">
    <property type="component" value="Unassembled WGS sequence"/>
</dbReference>
<dbReference type="CDD" id="cd20379">
    <property type="entry name" value="Tudor_dTUD-like"/>
    <property type="match status" value="1"/>
</dbReference>
<dbReference type="Gene3D" id="2.30.30.140">
    <property type="match status" value="1"/>
</dbReference>
<accession>A0A820N1T6</accession>
<comment type="caution">
    <text evidence="2">The sequence shown here is derived from an EMBL/GenBank/DDBJ whole genome shotgun (WGS) entry which is preliminary data.</text>
</comment>
<proteinExistence type="predicted"/>
<feature type="domain" description="Tudor" evidence="1">
    <location>
        <begin position="2"/>
        <end position="60"/>
    </location>
</feature>
<dbReference type="InterPro" id="IPR002999">
    <property type="entry name" value="Tudor"/>
</dbReference>
<gene>
    <name evidence="2" type="ORF">FNK824_LOCUS43341</name>
</gene>
<feature type="non-terminal residue" evidence="2">
    <location>
        <position position="1"/>
    </location>
</feature>
<dbReference type="EMBL" id="CAJOBE010059517">
    <property type="protein sequence ID" value="CAF4382159.1"/>
    <property type="molecule type" value="Genomic_DNA"/>
</dbReference>
<evidence type="ECO:0000313" key="3">
    <source>
        <dbReference type="Proteomes" id="UP000663874"/>
    </source>
</evidence>
<dbReference type="Pfam" id="PF00567">
    <property type="entry name" value="TUDOR"/>
    <property type="match status" value="1"/>
</dbReference>
<protein>
    <recommendedName>
        <fullName evidence="1">Tudor domain-containing protein</fullName>
    </recommendedName>
</protein>
<reference evidence="2" key="1">
    <citation type="submission" date="2021-02" db="EMBL/GenBank/DDBJ databases">
        <authorList>
            <person name="Nowell W R."/>
        </authorList>
    </citation>
    <scope>NUCLEOTIDE SEQUENCE</scope>
</reference>